<dbReference type="AlphaFoldDB" id="A0A1H3CL83"/>
<accession>A0A1H3CL83</accession>
<evidence type="ECO:0000313" key="2">
    <source>
        <dbReference type="Proteomes" id="UP000198816"/>
    </source>
</evidence>
<evidence type="ECO:0000313" key="1">
    <source>
        <dbReference type="EMBL" id="SDX54921.1"/>
    </source>
</evidence>
<dbReference type="Proteomes" id="UP000198816">
    <property type="component" value="Unassembled WGS sequence"/>
</dbReference>
<dbReference type="EMBL" id="FNNZ01000035">
    <property type="protein sequence ID" value="SDX54921.1"/>
    <property type="molecule type" value="Genomic_DNA"/>
</dbReference>
<keyword evidence="2" id="KW-1185">Reference proteome</keyword>
<proteinExistence type="predicted"/>
<name>A0A1H3CL83_THIRO</name>
<gene>
    <name evidence="1" type="ORF">SAMN05421783_13528</name>
</gene>
<organism evidence="1 2">
    <name type="scientific">Thiocapsa roseopersicina</name>
    <dbReference type="NCBI Taxonomy" id="1058"/>
    <lineage>
        <taxon>Bacteria</taxon>
        <taxon>Pseudomonadati</taxon>
        <taxon>Pseudomonadota</taxon>
        <taxon>Gammaproteobacteria</taxon>
        <taxon>Chromatiales</taxon>
        <taxon>Chromatiaceae</taxon>
        <taxon>Thiocapsa</taxon>
    </lineage>
</organism>
<protein>
    <submittedName>
        <fullName evidence="1">Uncharacterized protein</fullName>
    </submittedName>
</protein>
<sequence>MPNESTEIPCKQRIRQARRLSWRAGFEEAMRTVEVNLALLLILAEQQAELAPPGADEHVRAHQRLSDLTQAFAVITSNPVDRMDDRARLGGALSGAVEQILAPLRASGCGTGLDRNMEGAEDLVYAILMELPLWPNSWGQDVAAAAWLLTDEGTNRCFRSRASGRLASHTIPEGAIAANTPTRSDRAA</sequence>
<dbReference type="STRING" id="1058.SAMN05421783_13528"/>
<reference evidence="2" key="1">
    <citation type="submission" date="2016-10" db="EMBL/GenBank/DDBJ databases">
        <authorList>
            <person name="Varghese N."/>
            <person name="Submissions S."/>
        </authorList>
    </citation>
    <scope>NUCLEOTIDE SEQUENCE [LARGE SCALE GENOMIC DNA]</scope>
    <source>
        <strain evidence="2">DSM 217</strain>
    </source>
</reference>